<comment type="similarity">
    <text evidence="1 5">Belongs to the Fmt family.</text>
</comment>
<dbReference type="Pfam" id="PF02911">
    <property type="entry name" value="Formyl_trans_C"/>
    <property type="match status" value="1"/>
</dbReference>
<feature type="domain" description="Formyl transferase C-terminal" evidence="7">
    <location>
        <begin position="208"/>
        <end position="302"/>
    </location>
</feature>
<sequence>MSVRIVFAGTPEPALPTLEALISSPHDVVGVITRPPAKSGRGRHLVPSPIALRAREAGIDLFETSSLKGDEALDRIRAWNADIAVVVAYGALIPLRVLEALPHGWLNLHFSDLPFFRGAAPVQWAILSGLSETASSVFQLEEGLDTGPVFSRRKVEIADQTSGELLDEMARLGAQQVVDVVNAIEAGQALAQPQVVPEGVELSYARRLEPKDGAVSFDESAHQTWLRIRAVIPSPGAYTEFRGQRLKLGKVSLTDVPTPGPGRLIVSKKSVLVGCTDFCLELGQVAPAGKKWMDAAAWARGARLDSDVRLGEGTAL</sequence>
<dbReference type="CDD" id="cd08704">
    <property type="entry name" value="Met_tRNA_FMT_C"/>
    <property type="match status" value="1"/>
</dbReference>
<accession>A0A6N2TJB9</accession>
<dbReference type="InterPro" id="IPR041711">
    <property type="entry name" value="Met-tRNA-FMT_N"/>
</dbReference>
<dbReference type="HAMAP" id="MF_00182">
    <property type="entry name" value="Formyl_trans"/>
    <property type="match status" value="1"/>
</dbReference>
<dbReference type="InterPro" id="IPR044135">
    <property type="entry name" value="Met-tRNA-FMT_C"/>
</dbReference>
<dbReference type="SUPFAM" id="SSF50486">
    <property type="entry name" value="FMT C-terminal domain-like"/>
    <property type="match status" value="1"/>
</dbReference>
<dbReference type="InterPro" id="IPR036477">
    <property type="entry name" value="Formyl_transf_N_sf"/>
</dbReference>
<dbReference type="SUPFAM" id="SSF53328">
    <property type="entry name" value="Formyltransferase"/>
    <property type="match status" value="1"/>
</dbReference>
<dbReference type="Pfam" id="PF00551">
    <property type="entry name" value="Formyl_trans_N"/>
    <property type="match status" value="1"/>
</dbReference>
<dbReference type="EC" id="2.1.2.9" evidence="2 5"/>
<dbReference type="PANTHER" id="PTHR11138">
    <property type="entry name" value="METHIONYL-TRNA FORMYLTRANSFERASE"/>
    <property type="match status" value="1"/>
</dbReference>
<dbReference type="CDD" id="cd08646">
    <property type="entry name" value="FMT_core_Met-tRNA-FMT_N"/>
    <property type="match status" value="1"/>
</dbReference>
<dbReference type="EMBL" id="CACRSM010000002">
    <property type="protein sequence ID" value="VYT05009.1"/>
    <property type="molecule type" value="Genomic_DNA"/>
</dbReference>
<keyword evidence="4 5" id="KW-0648">Protein biosynthesis</keyword>
<evidence type="ECO:0000256" key="2">
    <source>
        <dbReference type="ARBA" id="ARBA00012261"/>
    </source>
</evidence>
<evidence type="ECO:0000256" key="4">
    <source>
        <dbReference type="ARBA" id="ARBA00022917"/>
    </source>
</evidence>
<dbReference type="GO" id="GO:0005829">
    <property type="term" value="C:cytosol"/>
    <property type="evidence" value="ECO:0007669"/>
    <property type="project" value="TreeGrafter"/>
</dbReference>
<proteinExistence type="inferred from homology"/>
<dbReference type="InterPro" id="IPR011034">
    <property type="entry name" value="Formyl_transferase-like_C_sf"/>
</dbReference>
<dbReference type="InterPro" id="IPR002376">
    <property type="entry name" value="Formyl_transf_N"/>
</dbReference>
<feature type="domain" description="Formyl transferase N-terminal" evidence="6">
    <location>
        <begin position="4"/>
        <end position="180"/>
    </location>
</feature>
<evidence type="ECO:0000259" key="7">
    <source>
        <dbReference type="Pfam" id="PF02911"/>
    </source>
</evidence>
<comment type="catalytic activity">
    <reaction evidence="5">
        <text>L-methionyl-tRNA(fMet) + (6R)-10-formyltetrahydrofolate = N-formyl-L-methionyl-tRNA(fMet) + (6S)-5,6,7,8-tetrahydrofolate + H(+)</text>
        <dbReference type="Rhea" id="RHEA:24380"/>
        <dbReference type="Rhea" id="RHEA-COMP:9952"/>
        <dbReference type="Rhea" id="RHEA-COMP:9953"/>
        <dbReference type="ChEBI" id="CHEBI:15378"/>
        <dbReference type="ChEBI" id="CHEBI:57453"/>
        <dbReference type="ChEBI" id="CHEBI:78530"/>
        <dbReference type="ChEBI" id="CHEBI:78844"/>
        <dbReference type="ChEBI" id="CHEBI:195366"/>
        <dbReference type="EC" id="2.1.2.9"/>
    </reaction>
</comment>
<dbReference type="InterPro" id="IPR005794">
    <property type="entry name" value="Fmt"/>
</dbReference>
<protein>
    <recommendedName>
        <fullName evidence="2 5">Methionyl-tRNA formyltransferase</fullName>
        <ecNumber evidence="2 5">2.1.2.9</ecNumber>
    </recommendedName>
</protein>
<name>A0A6N2TJB9_9ACTO</name>
<dbReference type="GO" id="GO:0004479">
    <property type="term" value="F:methionyl-tRNA formyltransferase activity"/>
    <property type="evidence" value="ECO:0007669"/>
    <property type="project" value="UniProtKB-UniRule"/>
</dbReference>
<dbReference type="PANTHER" id="PTHR11138:SF5">
    <property type="entry name" value="METHIONYL-TRNA FORMYLTRANSFERASE, MITOCHONDRIAL"/>
    <property type="match status" value="1"/>
</dbReference>
<dbReference type="NCBIfam" id="TIGR00460">
    <property type="entry name" value="fmt"/>
    <property type="match status" value="1"/>
</dbReference>
<dbReference type="InterPro" id="IPR005793">
    <property type="entry name" value="Formyl_trans_C"/>
</dbReference>
<dbReference type="Gene3D" id="3.40.50.12230">
    <property type="match status" value="1"/>
</dbReference>
<evidence type="ECO:0000313" key="8">
    <source>
        <dbReference type="EMBL" id="VYT05009.1"/>
    </source>
</evidence>
<evidence type="ECO:0000259" key="6">
    <source>
        <dbReference type="Pfam" id="PF00551"/>
    </source>
</evidence>
<gene>
    <name evidence="5 8" type="primary">fmt</name>
    <name evidence="8" type="ORF">AOLFYP35_01366</name>
</gene>
<keyword evidence="3 5" id="KW-0808">Transferase</keyword>
<organism evidence="8">
    <name type="scientific">Schaalia odontolytica</name>
    <dbReference type="NCBI Taxonomy" id="1660"/>
    <lineage>
        <taxon>Bacteria</taxon>
        <taxon>Bacillati</taxon>
        <taxon>Actinomycetota</taxon>
        <taxon>Actinomycetes</taxon>
        <taxon>Actinomycetales</taxon>
        <taxon>Actinomycetaceae</taxon>
        <taxon>Schaalia</taxon>
    </lineage>
</organism>
<reference evidence="8" key="1">
    <citation type="submission" date="2019-11" db="EMBL/GenBank/DDBJ databases">
        <authorList>
            <person name="Feng L."/>
        </authorList>
    </citation>
    <scope>NUCLEOTIDE SEQUENCE</scope>
    <source>
        <strain evidence="8">AodontolyticusLFYP35</strain>
    </source>
</reference>
<feature type="binding site" evidence="5">
    <location>
        <begin position="111"/>
        <end position="114"/>
    </location>
    <ligand>
        <name>(6S)-5,6,7,8-tetrahydrofolate</name>
        <dbReference type="ChEBI" id="CHEBI:57453"/>
    </ligand>
</feature>
<evidence type="ECO:0000256" key="3">
    <source>
        <dbReference type="ARBA" id="ARBA00022679"/>
    </source>
</evidence>
<evidence type="ECO:0000256" key="1">
    <source>
        <dbReference type="ARBA" id="ARBA00010699"/>
    </source>
</evidence>
<evidence type="ECO:0000256" key="5">
    <source>
        <dbReference type="HAMAP-Rule" id="MF_00182"/>
    </source>
</evidence>
<dbReference type="AlphaFoldDB" id="A0A6N2TJB9"/>
<comment type="function">
    <text evidence="5">Attaches a formyl group to the free amino group of methionyl-tRNA(fMet). The formyl group appears to play a dual role in the initiator identity of N-formylmethionyl-tRNA by promoting its recognition by IF2 and preventing the misappropriation of this tRNA by the elongation apparatus.</text>
</comment>